<dbReference type="InterPro" id="IPR010921">
    <property type="entry name" value="Trp_repressor/repl_initiator"/>
</dbReference>
<comment type="caution">
    <text evidence="2">The sequence shown here is derived from an EMBL/GenBank/DDBJ whole genome shotgun (WGS) entry which is preliminary data.</text>
</comment>
<dbReference type="PANTHER" id="PTHR37936">
    <property type="entry name" value="TRANSPOSASE INSC FOR INSERTION ELEMENT IS2A-RELATED"/>
    <property type="match status" value="1"/>
</dbReference>
<keyword evidence="3" id="KW-1185">Reference proteome</keyword>
<proteinExistence type="inferred from homology"/>
<evidence type="ECO:0000313" key="2">
    <source>
        <dbReference type="EMBL" id="MCC4234091.1"/>
    </source>
</evidence>
<accession>A0ABS8H6B3</accession>
<dbReference type="RefSeq" id="WP_407696120.1">
    <property type="nucleotide sequence ID" value="NZ_JAJGNP010000015.1"/>
</dbReference>
<reference evidence="2 3" key="1">
    <citation type="submission" date="2021-10" db="EMBL/GenBank/DDBJ databases">
        <title>The diversity and Nitrogen Metabolism of Culturable Nitrate-Utilizing Bacteria Within the Oxygen Minimum Zone of the Changjiang (Yangtze River)Estuary.</title>
        <authorList>
            <person name="Zhang D."/>
            <person name="Zheng J."/>
            <person name="Liu S."/>
            <person name="He W."/>
        </authorList>
    </citation>
    <scope>NUCLEOTIDE SEQUENCE [LARGE SCALE GENOMIC DNA]</scope>
    <source>
        <strain evidence="2 3">FXH275-2</strain>
    </source>
</reference>
<dbReference type="PANTHER" id="PTHR37936:SF3">
    <property type="entry name" value="TRANSPOSASE INSC FOR INSERTION ELEMENT IS2A-RELATED"/>
    <property type="match status" value="1"/>
</dbReference>
<sequence>MRRRWSAEAKARIIASSFEPGANIAEIARTHGLLPQQLYAWRR</sequence>
<gene>
    <name evidence="2" type="ORF">LL253_15535</name>
</gene>
<dbReference type="EMBL" id="JAJGNP010000015">
    <property type="protein sequence ID" value="MCC4234091.1"/>
    <property type="molecule type" value="Genomic_DNA"/>
</dbReference>
<dbReference type="Gene3D" id="1.10.10.10">
    <property type="entry name" value="Winged helix-like DNA-binding domain superfamily/Winged helix DNA-binding domain"/>
    <property type="match status" value="1"/>
</dbReference>
<name>A0ABS8H6B3_9SPHN</name>
<protein>
    <submittedName>
        <fullName evidence="2">Transposase</fullName>
    </submittedName>
</protein>
<organism evidence="2 3">
    <name type="scientific">Sphingobium soli</name>
    <dbReference type="NCBI Taxonomy" id="1591116"/>
    <lineage>
        <taxon>Bacteria</taxon>
        <taxon>Pseudomonadati</taxon>
        <taxon>Pseudomonadota</taxon>
        <taxon>Alphaproteobacteria</taxon>
        <taxon>Sphingomonadales</taxon>
        <taxon>Sphingomonadaceae</taxon>
        <taxon>Sphingobium</taxon>
    </lineage>
</organism>
<dbReference type="InterPro" id="IPR036388">
    <property type="entry name" value="WH-like_DNA-bd_sf"/>
</dbReference>
<dbReference type="Pfam" id="PF01527">
    <property type="entry name" value="HTH_Tnp_1"/>
    <property type="match status" value="1"/>
</dbReference>
<evidence type="ECO:0000313" key="3">
    <source>
        <dbReference type="Proteomes" id="UP001198830"/>
    </source>
</evidence>
<dbReference type="Proteomes" id="UP001198830">
    <property type="component" value="Unassembled WGS sequence"/>
</dbReference>
<comment type="similarity">
    <text evidence="1">Belongs to the transposase 8 family.</text>
</comment>
<evidence type="ECO:0000256" key="1">
    <source>
        <dbReference type="ARBA" id="ARBA00009964"/>
    </source>
</evidence>
<dbReference type="InterPro" id="IPR002514">
    <property type="entry name" value="Transposase_8"/>
</dbReference>
<dbReference type="SUPFAM" id="SSF48295">
    <property type="entry name" value="TrpR-like"/>
    <property type="match status" value="1"/>
</dbReference>